<dbReference type="KEGG" id="halu:HUG12_11230"/>
<protein>
    <submittedName>
        <fullName evidence="2">Uncharacterized protein</fullName>
    </submittedName>
</protein>
<reference evidence="2 3" key="1">
    <citation type="submission" date="2020-06" db="EMBL/GenBank/DDBJ databases">
        <title>NJ-3-1, isolated from saline soil.</title>
        <authorList>
            <person name="Cui H.L."/>
            <person name="Shi X."/>
        </authorList>
    </citation>
    <scope>NUCLEOTIDE SEQUENCE [LARGE SCALE GENOMIC DNA]</scope>
    <source>
        <strain evidence="2 3">NJ-3-1</strain>
    </source>
</reference>
<keyword evidence="3" id="KW-1185">Reference proteome</keyword>
<dbReference type="GeneID" id="56038039"/>
<proteinExistence type="predicted"/>
<evidence type="ECO:0000313" key="3">
    <source>
        <dbReference type="Proteomes" id="UP000509626"/>
    </source>
</evidence>
<dbReference type="AlphaFoldDB" id="A0A7D5LB19"/>
<name>A0A7D5LB19_9EURY</name>
<dbReference type="RefSeq" id="WP_179268855.1">
    <property type="nucleotide sequence ID" value="NZ_CP058579.1"/>
</dbReference>
<feature type="region of interest" description="Disordered" evidence="1">
    <location>
        <begin position="1"/>
        <end position="45"/>
    </location>
</feature>
<dbReference type="InterPro" id="IPR058742">
    <property type="entry name" value="DUF7989"/>
</dbReference>
<feature type="compositionally biased region" description="Low complexity" evidence="1">
    <location>
        <begin position="30"/>
        <end position="45"/>
    </location>
</feature>
<dbReference type="Proteomes" id="UP000509626">
    <property type="component" value="Chromosome"/>
</dbReference>
<gene>
    <name evidence="2" type="ORF">HUG12_11230</name>
</gene>
<evidence type="ECO:0000256" key="1">
    <source>
        <dbReference type="SAM" id="MobiDB-lite"/>
    </source>
</evidence>
<accession>A0A7D5LB19</accession>
<evidence type="ECO:0000313" key="2">
    <source>
        <dbReference type="EMBL" id="QLG62270.1"/>
    </source>
</evidence>
<sequence>MTEDTMKDVSHTPPNGVSAAPVWERGGENSPDADADASSRAPADD</sequence>
<dbReference type="Pfam" id="PF25951">
    <property type="entry name" value="DUF7989"/>
    <property type="match status" value="1"/>
</dbReference>
<feature type="compositionally biased region" description="Basic and acidic residues" evidence="1">
    <location>
        <begin position="1"/>
        <end position="10"/>
    </location>
</feature>
<dbReference type="EMBL" id="CP058579">
    <property type="protein sequence ID" value="QLG62270.1"/>
    <property type="molecule type" value="Genomic_DNA"/>
</dbReference>
<organism evidence="2 3">
    <name type="scientific">Halorarum salinum</name>
    <dbReference type="NCBI Taxonomy" id="2743089"/>
    <lineage>
        <taxon>Archaea</taxon>
        <taxon>Methanobacteriati</taxon>
        <taxon>Methanobacteriota</taxon>
        <taxon>Stenosarchaea group</taxon>
        <taxon>Halobacteria</taxon>
        <taxon>Halobacteriales</taxon>
        <taxon>Haloferacaceae</taxon>
        <taxon>Halorarum</taxon>
    </lineage>
</organism>